<protein>
    <recommendedName>
        <fullName evidence="3">DUF3231 family protein</fullName>
    </recommendedName>
</protein>
<dbReference type="InterPro" id="IPR012347">
    <property type="entry name" value="Ferritin-like"/>
</dbReference>
<reference evidence="1" key="1">
    <citation type="journal article" date="2014" name="Int. J. Syst. Evol. Microbiol.">
        <title>Complete genome sequence of Corynebacterium casei LMG S-19264T (=DSM 44701T), isolated from a smear-ripened cheese.</title>
        <authorList>
            <consortium name="US DOE Joint Genome Institute (JGI-PGF)"/>
            <person name="Walter F."/>
            <person name="Albersmeier A."/>
            <person name="Kalinowski J."/>
            <person name="Ruckert C."/>
        </authorList>
    </citation>
    <scope>NUCLEOTIDE SEQUENCE</scope>
    <source>
        <strain evidence="1">CGMCC 1.6333</strain>
    </source>
</reference>
<organism evidence="1 2">
    <name type="scientific">Paraliobacillus quinghaiensis</name>
    <dbReference type="NCBI Taxonomy" id="470815"/>
    <lineage>
        <taxon>Bacteria</taxon>
        <taxon>Bacillati</taxon>
        <taxon>Bacillota</taxon>
        <taxon>Bacilli</taxon>
        <taxon>Bacillales</taxon>
        <taxon>Bacillaceae</taxon>
        <taxon>Paraliobacillus</taxon>
    </lineage>
</organism>
<dbReference type="AlphaFoldDB" id="A0A917WU40"/>
<dbReference type="Pfam" id="PF11553">
    <property type="entry name" value="DUF3231"/>
    <property type="match status" value="2"/>
</dbReference>
<dbReference type="OrthoDB" id="2810166at2"/>
<proteinExistence type="predicted"/>
<comment type="caution">
    <text evidence="1">The sequence shown here is derived from an EMBL/GenBank/DDBJ whole genome shotgun (WGS) entry which is preliminary data.</text>
</comment>
<evidence type="ECO:0000313" key="2">
    <source>
        <dbReference type="Proteomes" id="UP000618460"/>
    </source>
</evidence>
<dbReference type="RefSeq" id="WP_117153999.1">
    <property type="nucleotide sequence ID" value="NZ_BMLG01000005.1"/>
</dbReference>
<evidence type="ECO:0008006" key="3">
    <source>
        <dbReference type="Google" id="ProtNLM"/>
    </source>
</evidence>
<dbReference type="EMBL" id="BMLG01000005">
    <property type="protein sequence ID" value="GGM28889.1"/>
    <property type="molecule type" value="Genomic_DNA"/>
</dbReference>
<accession>A0A917WU40</accession>
<name>A0A917WU40_9BACI</name>
<evidence type="ECO:0000313" key="1">
    <source>
        <dbReference type="EMBL" id="GGM28889.1"/>
    </source>
</evidence>
<dbReference type="Proteomes" id="UP000618460">
    <property type="component" value="Unassembled WGS sequence"/>
</dbReference>
<dbReference type="Gene3D" id="1.20.1260.10">
    <property type="match status" value="2"/>
</dbReference>
<gene>
    <name evidence="1" type="ORF">GCM10011351_13630</name>
</gene>
<dbReference type="InterPro" id="IPR021617">
    <property type="entry name" value="DUF3231"/>
</dbReference>
<keyword evidence="2" id="KW-1185">Reference proteome</keyword>
<reference evidence="1" key="2">
    <citation type="submission" date="2020-09" db="EMBL/GenBank/DDBJ databases">
        <authorList>
            <person name="Sun Q."/>
            <person name="Zhou Y."/>
        </authorList>
    </citation>
    <scope>NUCLEOTIDE SEQUENCE</scope>
    <source>
        <strain evidence="1">CGMCC 1.6333</strain>
    </source>
</reference>
<sequence length="331" mass="37660">MRSPKTMSLTSSELGYLWTGYSINEMSTWYLTLFREQSQDEKIKDLYTYALKDAIEIVKERKKLLSYDGYPIPIGFSKTDINESSPTLFSDRFLLFYLHNGTRLGLEFHSRSLASATRVDVRKYHSNCLISAIQLNDKVTNILLNKGLYWRTPTLPAPTSPEYIQKSDYLNGWHGDNRPMNSMELANLYLIIDLLMIIETMCLGFAQTSESDEIAELFLKGVKVAKKQYHALSGLLEKDELPIPPSLSSEITDSKKRVLSDRIMVTHLAGLFGSLLSQYGFSLGTVMKHDLVTTFSTQVAKTGTFLEYITRLLIEKEWLEKVPGAISHKNL</sequence>